<dbReference type="FunFam" id="1.10.340.30:FF:000004">
    <property type="entry name" value="DNA-3-methyladenine glycosylase II"/>
    <property type="match status" value="1"/>
</dbReference>
<dbReference type="Proteomes" id="UP000005242">
    <property type="component" value="Unassembled WGS sequence"/>
</dbReference>
<dbReference type="InParanoid" id="I4YJA1"/>
<dbReference type="GeneID" id="18471190"/>
<accession>I4YJA1</accession>
<dbReference type="OrthoDB" id="415889at2759"/>
<dbReference type="GO" id="GO:0032131">
    <property type="term" value="F:alkylated DNA binding"/>
    <property type="evidence" value="ECO:0007669"/>
    <property type="project" value="TreeGrafter"/>
</dbReference>
<keyword evidence="6" id="KW-1185">Reference proteome</keyword>
<name>I4YJA1_WALMC</name>
<dbReference type="RefSeq" id="XP_006955873.1">
    <property type="nucleotide sequence ID" value="XM_006955811.1"/>
</dbReference>
<evidence type="ECO:0000313" key="5">
    <source>
        <dbReference type="EMBL" id="EIM24043.1"/>
    </source>
</evidence>
<dbReference type="HOGENOM" id="CLU_033011_1_0_1"/>
<dbReference type="OMA" id="MILMFAM"/>
<dbReference type="InterPro" id="IPR003265">
    <property type="entry name" value="HhH-GPD_domain"/>
</dbReference>
<dbReference type="InterPro" id="IPR011257">
    <property type="entry name" value="DNA_glycosylase"/>
</dbReference>
<evidence type="ECO:0000256" key="2">
    <source>
        <dbReference type="ARBA" id="ARBA00022763"/>
    </source>
</evidence>
<dbReference type="GO" id="GO:0043916">
    <property type="term" value="F:DNA-7-methylguanine glycosylase activity"/>
    <property type="evidence" value="ECO:0007669"/>
    <property type="project" value="TreeGrafter"/>
</dbReference>
<gene>
    <name evidence="5" type="ORF">WALSEDRAFT_30809</name>
</gene>
<dbReference type="CDD" id="cd00056">
    <property type="entry name" value="ENDO3c"/>
    <property type="match status" value="1"/>
</dbReference>
<evidence type="ECO:0000256" key="1">
    <source>
        <dbReference type="ARBA" id="ARBA00010817"/>
    </source>
</evidence>
<dbReference type="FunCoup" id="I4YJA1">
    <property type="interactions" value="10"/>
</dbReference>
<dbReference type="GO" id="GO:0005634">
    <property type="term" value="C:nucleus"/>
    <property type="evidence" value="ECO:0007669"/>
    <property type="project" value="TreeGrafter"/>
</dbReference>
<dbReference type="GO" id="GO:0008725">
    <property type="term" value="F:DNA-3-methyladenine glycosylase activity"/>
    <property type="evidence" value="ECO:0007669"/>
    <property type="project" value="TreeGrafter"/>
</dbReference>
<dbReference type="Pfam" id="PF00730">
    <property type="entry name" value="HhH-GPD"/>
    <property type="match status" value="1"/>
</dbReference>
<dbReference type="SUPFAM" id="SSF48150">
    <property type="entry name" value="DNA-glycosylase"/>
    <property type="match status" value="1"/>
</dbReference>
<evidence type="ECO:0000313" key="6">
    <source>
        <dbReference type="Proteomes" id="UP000005242"/>
    </source>
</evidence>
<sequence length="297" mass="34203">MPSTNWNLNEIKKHYIHQDYRWSSIFDAVPCKPFEQGLDKPINPFRVICESILAQQISYKASKAVCYKFIRYFYPHLPEKREKDDPEEFPTPEQVANTEVSRLREIGFSVRKGEYAVGLAQAFVRGEITPRKLIEASDEELMEMLTNIRGIGPWTVHMLSIFMLRRVDILPPADLGVQLGLVKFWLGHELKAAKNHGHIDVSDEKQNEMINQNDDIRSAQQSVTSLDSNGAVKAVPLPKEALEIGLKESVLRERLKKRLKKGNIYLTAKECEALTANWRPYRSIGVYYMWIIKGDKE</sequence>
<dbReference type="GO" id="GO:0032993">
    <property type="term" value="C:protein-DNA complex"/>
    <property type="evidence" value="ECO:0007669"/>
    <property type="project" value="TreeGrafter"/>
</dbReference>
<dbReference type="Gene3D" id="1.10.1670.40">
    <property type="match status" value="2"/>
</dbReference>
<proteinExistence type="inferred from homology"/>
<feature type="domain" description="HhH-GPD" evidence="4">
    <location>
        <begin position="53"/>
        <end position="204"/>
    </location>
</feature>
<reference evidence="5 6" key="1">
    <citation type="journal article" date="2012" name="Fungal Genet. Biol.">
        <title>The genome of the xerotolerant mold Wallemia sebi reveals adaptations to osmotic stress and suggests cryptic sexual reproduction.</title>
        <authorList>
            <person name="Padamsee M."/>
            <person name="Kumar T.K.A."/>
            <person name="Riley R."/>
            <person name="Binder M."/>
            <person name="Boyd A."/>
            <person name="Calvo A.M."/>
            <person name="Furukawa K."/>
            <person name="Hesse C."/>
            <person name="Hohmann S."/>
            <person name="James T.Y."/>
            <person name="LaButti K."/>
            <person name="Lapidus A."/>
            <person name="Lindquist E."/>
            <person name="Lucas S."/>
            <person name="Miller K."/>
            <person name="Shantappa S."/>
            <person name="Grigoriev I.V."/>
            <person name="Hibbett D.S."/>
            <person name="McLaughlin D.J."/>
            <person name="Spatafora J.W."/>
            <person name="Aime M.C."/>
        </authorList>
    </citation>
    <scope>NUCLEOTIDE SEQUENCE [LARGE SCALE GENOMIC DNA]</scope>
    <source>
        <strain evidence="6">ATCC MYA-4683 / CBS 633.66</strain>
    </source>
</reference>
<dbReference type="GO" id="GO:0006307">
    <property type="term" value="P:DNA alkylation repair"/>
    <property type="evidence" value="ECO:0007669"/>
    <property type="project" value="TreeGrafter"/>
</dbReference>
<dbReference type="PANTHER" id="PTHR43003:SF5">
    <property type="entry name" value="DNA-3-METHYLADENINE GLYCOSYLASE"/>
    <property type="match status" value="1"/>
</dbReference>
<evidence type="ECO:0000259" key="4">
    <source>
        <dbReference type="SMART" id="SM00478"/>
    </source>
</evidence>
<dbReference type="AlphaFoldDB" id="I4YJA1"/>
<keyword evidence="2" id="KW-0227">DNA damage</keyword>
<keyword evidence="3" id="KW-0234">DNA repair</keyword>
<dbReference type="KEGG" id="wse:WALSEDRAFT_30809"/>
<comment type="similarity">
    <text evidence="1">Belongs to the alkylbase DNA glycosidase AlkA family.</text>
</comment>
<dbReference type="eggNOG" id="KOG1918">
    <property type="taxonomic scope" value="Eukaryota"/>
</dbReference>
<dbReference type="Gene3D" id="1.10.340.30">
    <property type="entry name" value="Hypothetical protein, domain 2"/>
    <property type="match status" value="1"/>
</dbReference>
<protein>
    <submittedName>
        <fullName evidence="5">DNA glycosylase</fullName>
    </submittedName>
</protein>
<organism evidence="5 6">
    <name type="scientific">Wallemia mellicola (strain ATCC MYA-4683 / CBS 633.66)</name>
    <name type="common">Wallemia sebi (CBS 633.66)</name>
    <dbReference type="NCBI Taxonomy" id="671144"/>
    <lineage>
        <taxon>Eukaryota</taxon>
        <taxon>Fungi</taxon>
        <taxon>Dikarya</taxon>
        <taxon>Basidiomycota</taxon>
        <taxon>Wallemiomycotina</taxon>
        <taxon>Wallemiomycetes</taxon>
        <taxon>Wallemiales</taxon>
        <taxon>Wallemiaceae</taxon>
        <taxon>Wallemia</taxon>
    </lineage>
</organism>
<dbReference type="EMBL" id="JH668223">
    <property type="protein sequence ID" value="EIM24043.1"/>
    <property type="molecule type" value="Genomic_DNA"/>
</dbReference>
<dbReference type="InterPro" id="IPR051912">
    <property type="entry name" value="Alkylbase_DNA_Glycosylase/TA"/>
</dbReference>
<dbReference type="GO" id="GO:0006285">
    <property type="term" value="P:base-excision repair, AP site formation"/>
    <property type="evidence" value="ECO:0007669"/>
    <property type="project" value="UniProtKB-ARBA"/>
</dbReference>
<evidence type="ECO:0000256" key="3">
    <source>
        <dbReference type="ARBA" id="ARBA00023204"/>
    </source>
</evidence>
<dbReference type="SMART" id="SM00478">
    <property type="entry name" value="ENDO3c"/>
    <property type="match status" value="1"/>
</dbReference>
<dbReference type="STRING" id="671144.I4YJA1"/>
<dbReference type="PANTHER" id="PTHR43003">
    <property type="entry name" value="DNA-3-METHYLADENINE GLYCOSYLASE"/>
    <property type="match status" value="1"/>
</dbReference>